<reference evidence="1 2" key="1">
    <citation type="journal article" date="2009" name="Stand. Genomic Sci.">
        <title>Complete genome sequence of Kytococcus sedentarius type strain (541).</title>
        <authorList>
            <person name="Sims D."/>
            <person name="Brettin T."/>
            <person name="Detter J.C."/>
            <person name="Han C."/>
            <person name="Lapidus A."/>
            <person name="Copeland A."/>
            <person name="Glavina Del Rio T."/>
            <person name="Nolan M."/>
            <person name="Chen F."/>
            <person name="Lucas S."/>
            <person name="Tice H."/>
            <person name="Cheng J.F."/>
            <person name="Bruce D."/>
            <person name="Goodwin L."/>
            <person name="Pitluck S."/>
            <person name="Ovchinnikova G."/>
            <person name="Pati A."/>
            <person name="Ivanova N."/>
            <person name="Mavrommatis K."/>
            <person name="Chen A."/>
            <person name="Palaniappan K."/>
            <person name="D'haeseleer P."/>
            <person name="Chain P."/>
            <person name="Bristow J."/>
            <person name="Eisen J.A."/>
            <person name="Markowitz V."/>
            <person name="Hugenholtz P."/>
            <person name="Schneider S."/>
            <person name="Goker M."/>
            <person name="Pukall R."/>
            <person name="Kyrpides N.C."/>
            <person name="Klenk H.P."/>
        </authorList>
    </citation>
    <scope>NUCLEOTIDE SEQUENCE [LARGE SCALE GENOMIC DNA]</scope>
    <source>
        <strain evidence="2">ATCC 14392 / DSM 20547 / JCM 11482 / CCUG 33030 / NBRC 15357 / NCTC 11040 / CCM 314 / 541</strain>
    </source>
</reference>
<dbReference type="PANTHER" id="PTHR19288:SF46">
    <property type="entry name" value="HALOACID DEHALOGENASE-LIKE HYDROLASE DOMAIN-CONTAINING PROTEIN 2"/>
    <property type="match status" value="1"/>
</dbReference>
<protein>
    <submittedName>
        <fullName evidence="1">Predicted sugar phosphatase of HAD superfamily</fullName>
    </submittedName>
</protein>
<dbReference type="Pfam" id="PF13242">
    <property type="entry name" value="Hydrolase_like"/>
    <property type="match status" value="1"/>
</dbReference>
<dbReference type="HOGENOM" id="CLU_043473_1_0_11"/>
<dbReference type="Gene3D" id="3.40.50.1000">
    <property type="entry name" value="HAD superfamily/HAD-like"/>
    <property type="match status" value="2"/>
</dbReference>
<dbReference type="InterPro" id="IPR036412">
    <property type="entry name" value="HAD-like_sf"/>
</dbReference>
<evidence type="ECO:0000313" key="2">
    <source>
        <dbReference type="Proteomes" id="UP000006666"/>
    </source>
</evidence>
<dbReference type="RefSeq" id="WP_012802214.1">
    <property type="nucleotide sequence ID" value="NC_013169.1"/>
</dbReference>
<dbReference type="Pfam" id="PF13344">
    <property type="entry name" value="Hydrolase_6"/>
    <property type="match status" value="1"/>
</dbReference>
<dbReference type="InterPro" id="IPR023214">
    <property type="entry name" value="HAD_sf"/>
</dbReference>
<gene>
    <name evidence="1" type="ordered locus">Ksed_07430</name>
</gene>
<dbReference type="InterPro" id="IPR006357">
    <property type="entry name" value="HAD-SF_hydro_IIA"/>
</dbReference>
<proteinExistence type="predicted"/>
<dbReference type="STRING" id="478801.Ksed_07430"/>
<evidence type="ECO:0000313" key="1">
    <source>
        <dbReference type="EMBL" id="ACV05799.1"/>
    </source>
</evidence>
<dbReference type="GO" id="GO:0005737">
    <property type="term" value="C:cytoplasm"/>
    <property type="evidence" value="ECO:0007669"/>
    <property type="project" value="TreeGrafter"/>
</dbReference>
<dbReference type="GO" id="GO:0016791">
    <property type="term" value="F:phosphatase activity"/>
    <property type="evidence" value="ECO:0007669"/>
    <property type="project" value="TreeGrafter"/>
</dbReference>
<sequence length="274" mass="27618">MSTESSVTTLTGIRGVVCDVDGVVHAGERVFTEAVEALNAWMAAGLGVVFVTNNASRAPEELAARLTEDGVDVGVDQVLTGAMAGAHVVAEQVPAGSSVFVAGSEALARATADAGLVPTGDPLEAAAVVQGYASSMTYQRLHDAARAVTAGAVWVATNRDLTLPTAWGQAPGNGAYVAAVARATGQEPLVAGKPEGAVYAMALQRLGCSADEAVAIGDRLETDVAGANRAGLHSVLVTTGVHGVRDVEDLLAAGGDADQQPDHLVTSLAALRLS</sequence>
<dbReference type="EMBL" id="CP001686">
    <property type="protein sequence ID" value="ACV05799.1"/>
    <property type="molecule type" value="Genomic_DNA"/>
</dbReference>
<dbReference type="AlphaFoldDB" id="C7NEX5"/>
<dbReference type="SUPFAM" id="SSF56784">
    <property type="entry name" value="HAD-like"/>
    <property type="match status" value="1"/>
</dbReference>
<dbReference type="PANTHER" id="PTHR19288">
    <property type="entry name" value="4-NITROPHENYLPHOSPHATASE-RELATED"/>
    <property type="match status" value="1"/>
</dbReference>
<dbReference type="NCBIfam" id="TIGR01460">
    <property type="entry name" value="HAD-SF-IIA"/>
    <property type="match status" value="1"/>
</dbReference>
<name>C7NEX5_KYTSD</name>
<organism evidence="1 2">
    <name type="scientific">Kytococcus sedentarius (strain ATCC 14392 / DSM 20547 / JCM 11482 / CCUG 33030 / NBRC 15357 / NCTC 11040 / CCM 314 / 541)</name>
    <name type="common">Micrococcus sedentarius</name>
    <dbReference type="NCBI Taxonomy" id="478801"/>
    <lineage>
        <taxon>Bacteria</taxon>
        <taxon>Bacillati</taxon>
        <taxon>Actinomycetota</taxon>
        <taxon>Actinomycetes</taxon>
        <taxon>Micrococcales</taxon>
        <taxon>Kytococcaceae</taxon>
        <taxon>Kytococcus</taxon>
    </lineage>
</organism>
<keyword evidence="2" id="KW-1185">Reference proteome</keyword>
<dbReference type="eggNOG" id="COG0647">
    <property type="taxonomic scope" value="Bacteria"/>
</dbReference>
<accession>C7NEX5</accession>
<dbReference type="Proteomes" id="UP000006666">
    <property type="component" value="Chromosome"/>
</dbReference>
<dbReference type="KEGG" id="kse:Ksed_07430"/>